<protein>
    <submittedName>
        <fullName evidence="1">Uncharacterized protein</fullName>
    </submittedName>
</protein>
<evidence type="ECO:0000313" key="1">
    <source>
        <dbReference type="EMBL" id="KXO15219.1"/>
    </source>
</evidence>
<dbReference type="PATRIC" id="fig|28125.4.peg.1969"/>
<dbReference type="AlphaFoldDB" id="A0A137SS42"/>
<dbReference type="STRING" id="28125.HMPREF3202_01976"/>
<comment type="caution">
    <text evidence="1">The sequence shown here is derived from an EMBL/GenBank/DDBJ whole genome shotgun (WGS) entry which is preliminary data.</text>
</comment>
<sequence length="44" mass="5180">MLYALIINKIDNIIDNVYCLINKIIHFAISLLLILHHQITTYKI</sequence>
<reference evidence="1 2" key="1">
    <citation type="submission" date="2016-02" db="EMBL/GenBank/DDBJ databases">
        <authorList>
            <person name="Wen L."/>
            <person name="He K."/>
            <person name="Yang H."/>
        </authorList>
    </citation>
    <scope>NUCLEOTIDE SEQUENCE [LARGE SCALE GENOMIC DNA]</scope>
    <source>
        <strain evidence="1 2">GED7880</strain>
    </source>
</reference>
<name>A0A137SS42_9BACT</name>
<proteinExistence type="predicted"/>
<dbReference type="EMBL" id="LTAG01000112">
    <property type="protein sequence ID" value="KXO15219.1"/>
    <property type="molecule type" value="Genomic_DNA"/>
</dbReference>
<accession>A0A137SS42</accession>
<gene>
    <name evidence="1" type="ORF">HMPREF3202_01976</name>
</gene>
<dbReference type="Proteomes" id="UP000070093">
    <property type="component" value="Unassembled WGS sequence"/>
</dbReference>
<evidence type="ECO:0000313" key="2">
    <source>
        <dbReference type="Proteomes" id="UP000070093"/>
    </source>
</evidence>
<organism evidence="1 2">
    <name type="scientific">Prevotella bivia</name>
    <dbReference type="NCBI Taxonomy" id="28125"/>
    <lineage>
        <taxon>Bacteria</taxon>
        <taxon>Pseudomonadati</taxon>
        <taxon>Bacteroidota</taxon>
        <taxon>Bacteroidia</taxon>
        <taxon>Bacteroidales</taxon>
        <taxon>Prevotellaceae</taxon>
        <taxon>Prevotella</taxon>
    </lineage>
</organism>